<protein>
    <submittedName>
        <fullName evidence="1">Uncharacterized protein</fullName>
    </submittedName>
</protein>
<dbReference type="Pfam" id="PF00078">
    <property type="entry name" value="RVT_1"/>
    <property type="match status" value="1"/>
</dbReference>
<organism evidence="1 2">
    <name type="scientific">Paramuricea clavata</name>
    <name type="common">Red gorgonian</name>
    <name type="synonym">Violescent sea-whip</name>
    <dbReference type="NCBI Taxonomy" id="317549"/>
    <lineage>
        <taxon>Eukaryota</taxon>
        <taxon>Metazoa</taxon>
        <taxon>Cnidaria</taxon>
        <taxon>Anthozoa</taxon>
        <taxon>Octocorallia</taxon>
        <taxon>Malacalcyonacea</taxon>
        <taxon>Plexauridae</taxon>
        <taxon>Paramuricea</taxon>
    </lineage>
</organism>
<comment type="caution">
    <text evidence="1">The sequence shown here is derived from an EMBL/GenBank/DDBJ whole genome shotgun (WGS) entry which is preliminary data.</text>
</comment>
<proteinExistence type="predicted"/>
<sequence length="151" mass="16398">MKTGIPQGSGLGPLLFLIYINDLPKCLNAGTKPDMFADDTQIATSSDDIKVITETLNSDLNNVANWLSANKLTLNNGKTEYMIIGSKKRLSQVTADPAISVGNLEIKRVEMTKSLGLMIDESLDWTAQVEHITKKALLFSDDSGIQSNSIP</sequence>
<keyword evidence="2" id="KW-1185">Reference proteome</keyword>
<dbReference type="Proteomes" id="UP001152795">
    <property type="component" value="Unassembled WGS sequence"/>
</dbReference>
<gene>
    <name evidence="1" type="ORF">PACLA_8A030042</name>
</gene>
<reference evidence="1" key="1">
    <citation type="submission" date="2020-04" db="EMBL/GenBank/DDBJ databases">
        <authorList>
            <person name="Alioto T."/>
            <person name="Alioto T."/>
            <person name="Gomez Garrido J."/>
        </authorList>
    </citation>
    <scope>NUCLEOTIDE SEQUENCE</scope>
    <source>
        <strain evidence="1">A484AB</strain>
    </source>
</reference>
<dbReference type="PROSITE" id="PS50878">
    <property type="entry name" value="RT_POL"/>
    <property type="match status" value="1"/>
</dbReference>
<evidence type="ECO:0000313" key="1">
    <source>
        <dbReference type="EMBL" id="CAB4009053.1"/>
    </source>
</evidence>
<dbReference type="PANTHER" id="PTHR33332">
    <property type="entry name" value="REVERSE TRANSCRIPTASE DOMAIN-CONTAINING PROTEIN"/>
    <property type="match status" value="1"/>
</dbReference>
<dbReference type="AlphaFoldDB" id="A0A7D9EGN0"/>
<dbReference type="OrthoDB" id="8197232at2759"/>
<accession>A0A7D9EGN0</accession>
<dbReference type="InterPro" id="IPR000477">
    <property type="entry name" value="RT_dom"/>
</dbReference>
<name>A0A7D9EGN0_PARCT</name>
<dbReference type="EMBL" id="CACRXK020006318">
    <property type="protein sequence ID" value="CAB4009053.1"/>
    <property type="molecule type" value="Genomic_DNA"/>
</dbReference>
<evidence type="ECO:0000313" key="2">
    <source>
        <dbReference type="Proteomes" id="UP001152795"/>
    </source>
</evidence>